<reference evidence="3 4" key="1">
    <citation type="submission" date="2016-02" db="EMBL/GenBank/DDBJ databases">
        <title>Genome analysis of coral dinoflagellate symbionts highlights evolutionary adaptations to a symbiotic lifestyle.</title>
        <authorList>
            <person name="Aranda M."/>
            <person name="Li Y."/>
            <person name="Liew Y.J."/>
            <person name="Baumgarten S."/>
            <person name="Simakov O."/>
            <person name="Wilson M."/>
            <person name="Piel J."/>
            <person name="Ashoor H."/>
            <person name="Bougouffa S."/>
            <person name="Bajic V.B."/>
            <person name="Ryu T."/>
            <person name="Ravasi T."/>
            <person name="Bayer T."/>
            <person name="Micklem G."/>
            <person name="Kim H."/>
            <person name="Bhak J."/>
            <person name="Lajeunesse T.C."/>
            <person name="Voolstra C.R."/>
        </authorList>
    </citation>
    <scope>NUCLEOTIDE SEQUENCE [LARGE SCALE GENOMIC DNA]</scope>
    <source>
        <strain evidence="3 4">CCMP2467</strain>
    </source>
</reference>
<feature type="domain" description="Apple" evidence="2">
    <location>
        <begin position="649"/>
        <end position="688"/>
    </location>
</feature>
<dbReference type="AlphaFoldDB" id="A0A1Q9DZF4"/>
<gene>
    <name evidence="3" type="ORF">AK812_SmicGene16760</name>
</gene>
<feature type="domain" description="Apple" evidence="2">
    <location>
        <begin position="743"/>
        <end position="791"/>
    </location>
</feature>
<dbReference type="EMBL" id="LSRX01000323">
    <property type="protein sequence ID" value="OLQ00542.1"/>
    <property type="molecule type" value="Genomic_DNA"/>
</dbReference>
<organism evidence="3 4">
    <name type="scientific">Symbiodinium microadriaticum</name>
    <name type="common">Dinoflagellate</name>
    <name type="synonym">Zooxanthella microadriatica</name>
    <dbReference type="NCBI Taxonomy" id="2951"/>
    <lineage>
        <taxon>Eukaryota</taxon>
        <taxon>Sar</taxon>
        <taxon>Alveolata</taxon>
        <taxon>Dinophyceae</taxon>
        <taxon>Suessiales</taxon>
        <taxon>Symbiodiniaceae</taxon>
        <taxon>Symbiodinium</taxon>
    </lineage>
</organism>
<keyword evidence="4" id="KW-1185">Reference proteome</keyword>
<feature type="compositionally biased region" description="Acidic residues" evidence="1">
    <location>
        <begin position="872"/>
        <end position="881"/>
    </location>
</feature>
<proteinExistence type="predicted"/>
<dbReference type="Pfam" id="PF14295">
    <property type="entry name" value="PAN_4"/>
    <property type="match status" value="2"/>
</dbReference>
<accession>A0A1Q9DZF4</accession>
<name>A0A1Q9DZF4_SYMMI</name>
<dbReference type="Gene3D" id="3.50.4.10">
    <property type="entry name" value="Hepatocyte Growth Factor"/>
    <property type="match status" value="2"/>
</dbReference>
<evidence type="ECO:0000259" key="2">
    <source>
        <dbReference type="Pfam" id="PF14295"/>
    </source>
</evidence>
<dbReference type="Proteomes" id="UP000186817">
    <property type="component" value="Unassembled WGS sequence"/>
</dbReference>
<sequence>MSSVGRSRRARPPGSSVKVVGFLLNRRLFSTPLTLEPRARGQEYFHLVARKLPDYLAQFQEAFDIVLESLPEVDWTRCSNGDATVTMMARQVRTKQQPRWQDAHRGHEPEDEQDVFMNLPHHDDYWPGSDLFVVSDAPFRTLFYPEGPDAQPRRFPAGSVVRYDAQAVHSAPGFCPASEGSSRRRGVTSVVRTFMRVHTPNCNGQRTLMARCRLQLWRQCRKFSVPAWRGGESPTSKAPLASVGTKQVRIFRSRCDWTALAANTWRQCLLGSLLGVSGAAAAASAVPSVPLAAAVACAGALPPLAALWMVPSQMRDAAAGFVEEVLVLVPWPNKPSVQEEEQARSAAGPPEGPACSASDESVRASSELLAAFHGVDVLLHCPFLVRHLRLEEGQQAKPLLRRSGFVADSRPSFRHLCSLPSSEGGQSRVGRRGPLHINPTEGLSTDSALLAALLRSPKVLASEHMESREASNEDAQLLKWRLPESLDELTEGFWESPPRRMQRLGRRCLAMGAVGALCGVLFHQKPISSLIFSHSVSAQKAMQTLEPLSDPGILDMAQAWDPLWTLSRLSHFAPLLQKAGPQEWHRPQLCEGEDVILGCFDELHSCQRCCDLSKGPLGDSACWAGRMNFNMCCGPASRLWAGCGWRGEDLWGHEYYSLEPPRLHSAAQCQNRCEEDSGCGGWTYFPDNWEPVGCRLPVAAILGLRRVCVLRATIDAPWSPHSGAIYGLRDCADLGGCLEVGRDRVGMDLGFIKEVPSAAACRLQCHGTQECKAFSYFPDGYLGDASAGCVLPAAAFTWWKTRCLLKMHKTKPGGGEQWLPMGNVASGQRGCKPARQAEQAAGGEPSVVARQARGNACAVQVSAKVAKPQAKEEEEEEEEKEEAWKAPVADSAAETKLPGEVLFDGEPCKAVENYTCLRSEVEQVVGARRDPGIYTFVDLGVEGPMRRLKAACKPEACKGCARQLRASFRFGDAGPRLHVRARGKHGTLQKPSGGSLWTVAEEHMLANKSDEGAHVTAKMVRAVFKQANMPLRCTDAQLHAWVSRTRKKLSALPPKPKKLLAAEMYAEDRVCAIWTCPGMLSRAEAARNKVHTLTQEPFMQALVNSETEENVAQFFTAACEIAAQCCRLDLKTQVWQVHKDYAKGIEAARRKVFPSSRPWRRWSNFHQSEDDLLAVDGDYRRERCSRGQPWRMELDAEYIVTRVMLWTGQLQTLPFRELLVYEVTLMVGEEEVRCGSADENLGGNAMAVHCAEDTSRRPASAD</sequence>
<evidence type="ECO:0000313" key="4">
    <source>
        <dbReference type="Proteomes" id="UP000186817"/>
    </source>
</evidence>
<evidence type="ECO:0000313" key="3">
    <source>
        <dbReference type="EMBL" id="OLQ00542.1"/>
    </source>
</evidence>
<feature type="region of interest" description="Disordered" evidence="1">
    <location>
        <begin position="867"/>
        <end position="890"/>
    </location>
</feature>
<evidence type="ECO:0000256" key="1">
    <source>
        <dbReference type="SAM" id="MobiDB-lite"/>
    </source>
</evidence>
<dbReference type="OrthoDB" id="10300726at2759"/>
<comment type="caution">
    <text evidence="3">The sequence shown here is derived from an EMBL/GenBank/DDBJ whole genome shotgun (WGS) entry which is preliminary data.</text>
</comment>
<protein>
    <recommendedName>
        <fullName evidence="2">Apple domain-containing protein</fullName>
    </recommendedName>
</protein>
<feature type="region of interest" description="Disordered" evidence="1">
    <location>
        <begin position="338"/>
        <end position="359"/>
    </location>
</feature>
<dbReference type="InterPro" id="IPR003609">
    <property type="entry name" value="Pan_app"/>
</dbReference>